<dbReference type="AlphaFoldDB" id="A0A327L6L1"/>
<accession>A0A327L6L1</accession>
<gene>
    <name evidence="2" type="ORF">CH341_05565</name>
</gene>
<evidence type="ECO:0000256" key="1">
    <source>
        <dbReference type="SAM" id="SignalP"/>
    </source>
</evidence>
<evidence type="ECO:0000313" key="3">
    <source>
        <dbReference type="Proteomes" id="UP000249130"/>
    </source>
</evidence>
<dbReference type="OrthoDB" id="10010152at2"/>
<name>A0A327L6L1_9BRAD</name>
<dbReference type="EMBL" id="NPEX01000023">
    <property type="protein sequence ID" value="RAI45162.1"/>
    <property type="molecule type" value="Genomic_DNA"/>
</dbReference>
<dbReference type="Proteomes" id="UP000249130">
    <property type="component" value="Unassembled WGS sequence"/>
</dbReference>
<keyword evidence="3" id="KW-1185">Reference proteome</keyword>
<comment type="caution">
    <text evidence="2">The sequence shown here is derived from an EMBL/GenBank/DDBJ whole genome shotgun (WGS) entry which is preliminary data.</text>
</comment>
<reference evidence="2 3" key="1">
    <citation type="submission" date="2017-07" db="EMBL/GenBank/DDBJ databases">
        <title>Draft Genome Sequences of Select Purple Nonsulfur Bacteria.</title>
        <authorList>
            <person name="Lasarre B."/>
            <person name="Mckinlay J.B."/>
        </authorList>
    </citation>
    <scope>NUCLEOTIDE SEQUENCE [LARGE SCALE GENOMIC DNA]</scope>
    <source>
        <strain evidence="2 3">DSM 5909</strain>
    </source>
</reference>
<organism evidence="2 3">
    <name type="scientific">Rhodoplanes roseus</name>
    <dbReference type="NCBI Taxonomy" id="29409"/>
    <lineage>
        <taxon>Bacteria</taxon>
        <taxon>Pseudomonadati</taxon>
        <taxon>Pseudomonadota</taxon>
        <taxon>Alphaproteobacteria</taxon>
        <taxon>Hyphomicrobiales</taxon>
        <taxon>Nitrobacteraceae</taxon>
        <taxon>Rhodoplanes</taxon>
    </lineage>
</organism>
<dbReference type="RefSeq" id="WP_111418045.1">
    <property type="nucleotide sequence ID" value="NZ_NPEX01000023.1"/>
</dbReference>
<keyword evidence="1" id="KW-0732">Signal</keyword>
<sequence length="94" mass="9763">MTPIRSNATRFALAAVLTLATATGAFAASRSEINAAQAAREAAAQRTQAAWGAYAYQPSTPSFGAYGDAPQGYGYGYTSLSSPDRHDQAKGDID</sequence>
<evidence type="ECO:0000313" key="2">
    <source>
        <dbReference type="EMBL" id="RAI45162.1"/>
    </source>
</evidence>
<evidence type="ECO:0008006" key="4">
    <source>
        <dbReference type="Google" id="ProtNLM"/>
    </source>
</evidence>
<feature type="chain" id="PRO_5016364462" description="BA14K family protein" evidence="1">
    <location>
        <begin position="28"/>
        <end position="94"/>
    </location>
</feature>
<protein>
    <recommendedName>
        <fullName evidence="4">BA14K family protein</fullName>
    </recommendedName>
</protein>
<proteinExistence type="predicted"/>
<feature type="signal peptide" evidence="1">
    <location>
        <begin position="1"/>
        <end position="27"/>
    </location>
</feature>